<proteinExistence type="predicted"/>
<name>A0A161Y3J8_9GAMM</name>
<gene>
    <name evidence="1" type="ORF">N476_18335</name>
</gene>
<reference evidence="1 2" key="1">
    <citation type="submission" date="2013-07" db="EMBL/GenBank/DDBJ databases">
        <title>Comparative Genomic and Metabolomic Analysis of Twelve Strains of Pseudoalteromonas luteoviolacea.</title>
        <authorList>
            <person name="Vynne N.G."/>
            <person name="Mansson M."/>
            <person name="Gram L."/>
        </authorList>
    </citation>
    <scope>NUCLEOTIDE SEQUENCE [LARGE SCALE GENOMIC DNA]</scope>
    <source>
        <strain evidence="1 2">H33</strain>
    </source>
</reference>
<organism evidence="1 2">
    <name type="scientific">Pseudoalteromonas luteoviolacea H33</name>
    <dbReference type="NCBI Taxonomy" id="1365251"/>
    <lineage>
        <taxon>Bacteria</taxon>
        <taxon>Pseudomonadati</taxon>
        <taxon>Pseudomonadota</taxon>
        <taxon>Gammaproteobacteria</taxon>
        <taxon>Alteromonadales</taxon>
        <taxon>Pseudoalteromonadaceae</taxon>
        <taxon>Pseudoalteromonas</taxon>
    </lineage>
</organism>
<dbReference type="Proteomes" id="UP000076503">
    <property type="component" value="Unassembled WGS sequence"/>
</dbReference>
<dbReference type="EMBL" id="AUXZ01000080">
    <property type="protein sequence ID" value="KZN49751.1"/>
    <property type="molecule type" value="Genomic_DNA"/>
</dbReference>
<protein>
    <submittedName>
        <fullName evidence="1">Uncharacterized protein</fullName>
    </submittedName>
</protein>
<dbReference type="PATRIC" id="fig|1365251.3.peg.2972"/>
<sequence length="210" mass="23783">MKNAVFYLLLICFCGSIRAHDHSIGIHGMTLFTINDRIYASHLPMLKGKHAVQFIFEIQLPNHSKASLTHFLEANQLITVQPQRFSLNKLRAGQLSQFSGDIFIGHFERSGKIKNRDITFTVRDIILNKPVRPSQHNGQFYTLGLGQNTCLLVHKIGKSPSFDQIAKSHCDYDTGDITELSSSTNGPVKAFEWAEMNDVQTLYLETKDFQ</sequence>
<comment type="caution">
    <text evidence="1">The sequence shown here is derived from an EMBL/GenBank/DDBJ whole genome shotgun (WGS) entry which is preliminary data.</text>
</comment>
<evidence type="ECO:0000313" key="1">
    <source>
        <dbReference type="EMBL" id="KZN49751.1"/>
    </source>
</evidence>
<evidence type="ECO:0000313" key="2">
    <source>
        <dbReference type="Proteomes" id="UP000076503"/>
    </source>
</evidence>
<dbReference type="AlphaFoldDB" id="A0A161Y3J8"/>
<accession>A0A161Y3J8</accession>